<dbReference type="HOGENOM" id="CLU_000288_7_18_1"/>
<feature type="domain" description="Protein kinase" evidence="4">
    <location>
        <begin position="1"/>
        <end position="174"/>
    </location>
</feature>
<evidence type="ECO:0000256" key="2">
    <source>
        <dbReference type="ARBA" id="ARBA00022840"/>
    </source>
</evidence>
<dbReference type="STRING" id="1051891.A0A0C3QBZ8"/>
<keyword evidence="3" id="KW-0472">Membrane</keyword>
<evidence type="ECO:0000313" key="5">
    <source>
        <dbReference type="EMBL" id="KIO22781.1"/>
    </source>
</evidence>
<evidence type="ECO:0000256" key="3">
    <source>
        <dbReference type="SAM" id="Phobius"/>
    </source>
</evidence>
<dbReference type="InterPro" id="IPR011009">
    <property type="entry name" value="Kinase-like_dom_sf"/>
</dbReference>
<dbReference type="SUPFAM" id="SSF56112">
    <property type="entry name" value="Protein kinase-like (PK-like)"/>
    <property type="match status" value="1"/>
</dbReference>
<dbReference type="GO" id="GO:0005886">
    <property type="term" value="C:plasma membrane"/>
    <property type="evidence" value="ECO:0007669"/>
    <property type="project" value="TreeGrafter"/>
</dbReference>
<dbReference type="InterPro" id="IPR008271">
    <property type="entry name" value="Ser/Thr_kinase_AS"/>
</dbReference>
<dbReference type="EMBL" id="KN823101">
    <property type="protein sequence ID" value="KIO22781.1"/>
    <property type="molecule type" value="Genomic_DNA"/>
</dbReference>
<reference evidence="6" key="2">
    <citation type="submission" date="2015-01" db="EMBL/GenBank/DDBJ databases">
        <title>Evolutionary Origins and Diversification of the Mycorrhizal Mutualists.</title>
        <authorList>
            <consortium name="DOE Joint Genome Institute"/>
            <consortium name="Mycorrhizal Genomics Consortium"/>
            <person name="Kohler A."/>
            <person name="Kuo A."/>
            <person name="Nagy L.G."/>
            <person name="Floudas D."/>
            <person name="Copeland A."/>
            <person name="Barry K.W."/>
            <person name="Cichocki N."/>
            <person name="Veneault-Fourrey C."/>
            <person name="LaButti K."/>
            <person name="Lindquist E.A."/>
            <person name="Lipzen A."/>
            <person name="Lundell T."/>
            <person name="Morin E."/>
            <person name="Murat C."/>
            <person name="Riley R."/>
            <person name="Ohm R."/>
            <person name="Sun H."/>
            <person name="Tunlid A."/>
            <person name="Henrissat B."/>
            <person name="Grigoriev I.V."/>
            <person name="Hibbett D.S."/>
            <person name="Martin F."/>
        </authorList>
    </citation>
    <scope>NUCLEOTIDE SEQUENCE [LARGE SCALE GENOMIC DNA]</scope>
    <source>
        <strain evidence="6">MUT 4182</strain>
    </source>
</reference>
<evidence type="ECO:0000259" key="4">
    <source>
        <dbReference type="PROSITE" id="PS50011"/>
    </source>
</evidence>
<dbReference type="PROSITE" id="PS50011">
    <property type="entry name" value="PROTEIN_KINASE_DOM"/>
    <property type="match status" value="1"/>
</dbReference>
<dbReference type="InterPro" id="IPR000719">
    <property type="entry name" value="Prot_kinase_dom"/>
</dbReference>
<keyword evidence="3" id="KW-0812">Transmembrane</keyword>
<protein>
    <recommendedName>
        <fullName evidence="4">Protein kinase domain-containing protein</fullName>
    </recommendedName>
</protein>
<dbReference type="Proteomes" id="UP000054248">
    <property type="component" value="Unassembled WGS sequence"/>
</dbReference>
<dbReference type="SMART" id="SM00220">
    <property type="entry name" value="S_TKc"/>
    <property type="match status" value="1"/>
</dbReference>
<dbReference type="PANTHER" id="PTHR27001:SF931">
    <property type="entry name" value="OS11G0664100 PROTEIN"/>
    <property type="match status" value="1"/>
</dbReference>
<gene>
    <name evidence="5" type="ORF">M407DRAFT_216029</name>
</gene>
<reference evidence="5 6" key="1">
    <citation type="submission" date="2014-04" db="EMBL/GenBank/DDBJ databases">
        <authorList>
            <consortium name="DOE Joint Genome Institute"/>
            <person name="Kuo A."/>
            <person name="Girlanda M."/>
            <person name="Perotto S."/>
            <person name="Kohler A."/>
            <person name="Nagy L.G."/>
            <person name="Floudas D."/>
            <person name="Copeland A."/>
            <person name="Barry K.W."/>
            <person name="Cichocki N."/>
            <person name="Veneault-Fourrey C."/>
            <person name="LaButti K."/>
            <person name="Lindquist E.A."/>
            <person name="Lipzen A."/>
            <person name="Lundell T."/>
            <person name="Morin E."/>
            <person name="Murat C."/>
            <person name="Sun H."/>
            <person name="Tunlid A."/>
            <person name="Henrissat B."/>
            <person name="Grigoriev I.V."/>
            <person name="Hibbett D.S."/>
            <person name="Martin F."/>
            <person name="Nordberg H.P."/>
            <person name="Cantor M.N."/>
            <person name="Hua S.X."/>
        </authorList>
    </citation>
    <scope>NUCLEOTIDE SEQUENCE [LARGE SCALE GENOMIC DNA]</scope>
    <source>
        <strain evidence="5 6">MUT 4182</strain>
    </source>
</reference>
<dbReference type="OrthoDB" id="4062651at2759"/>
<accession>A0A0C3QBZ8</accession>
<dbReference type="InterPro" id="IPR001245">
    <property type="entry name" value="Ser-Thr/Tyr_kinase_cat_dom"/>
</dbReference>
<name>A0A0C3QBZ8_9AGAM</name>
<proteinExistence type="predicted"/>
<keyword evidence="2" id="KW-0067">ATP-binding</keyword>
<dbReference type="Pfam" id="PF07714">
    <property type="entry name" value="PK_Tyr_Ser-Thr"/>
    <property type="match status" value="1"/>
</dbReference>
<sequence>LARELTLWARLDHPNILGLLGFCLDESMSSAWLVSAFQSHGNISQYLQKARPSLMVRQKLVRFFLSFRAIDTARGLKYLHGLKPPVCHGDIKAANVLVTDDFQAVLMDFGLSKALEGTPSGLTTTSFGLRGSTRYMSPELVSEDDARRTLASDVWAWGCLLLEASVACFYVFIL</sequence>
<dbReference type="Gene3D" id="1.10.510.10">
    <property type="entry name" value="Transferase(Phosphotransferase) domain 1"/>
    <property type="match status" value="1"/>
</dbReference>
<evidence type="ECO:0000313" key="6">
    <source>
        <dbReference type="Proteomes" id="UP000054248"/>
    </source>
</evidence>
<keyword evidence="3" id="KW-1133">Transmembrane helix</keyword>
<dbReference type="PANTHER" id="PTHR27001">
    <property type="entry name" value="OS01G0253100 PROTEIN"/>
    <property type="match status" value="1"/>
</dbReference>
<organism evidence="5 6">
    <name type="scientific">Tulasnella calospora MUT 4182</name>
    <dbReference type="NCBI Taxonomy" id="1051891"/>
    <lineage>
        <taxon>Eukaryota</taxon>
        <taxon>Fungi</taxon>
        <taxon>Dikarya</taxon>
        <taxon>Basidiomycota</taxon>
        <taxon>Agaricomycotina</taxon>
        <taxon>Agaricomycetes</taxon>
        <taxon>Cantharellales</taxon>
        <taxon>Tulasnellaceae</taxon>
        <taxon>Tulasnella</taxon>
    </lineage>
</organism>
<dbReference type="GO" id="GO:0005524">
    <property type="term" value="F:ATP binding"/>
    <property type="evidence" value="ECO:0007669"/>
    <property type="project" value="UniProtKB-KW"/>
</dbReference>
<dbReference type="GO" id="GO:0004672">
    <property type="term" value="F:protein kinase activity"/>
    <property type="evidence" value="ECO:0007669"/>
    <property type="project" value="InterPro"/>
</dbReference>
<evidence type="ECO:0000256" key="1">
    <source>
        <dbReference type="ARBA" id="ARBA00022741"/>
    </source>
</evidence>
<feature type="non-terminal residue" evidence="5">
    <location>
        <position position="1"/>
    </location>
</feature>
<keyword evidence="6" id="KW-1185">Reference proteome</keyword>
<feature type="transmembrane region" description="Helical" evidence="3">
    <location>
        <begin position="154"/>
        <end position="173"/>
    </location>
</feature>
<keyword evidence="1" id="KW-0547">Nucleotide-binding</keyword>
<dbReference type="PROSITE" id="PS00108">
    <property type="entry name" value="PROTEIN_KINASE_ST"/>
    <property type="match status" value="1"/>
</dbReference>
<dbReference type="AlphaFoldDB" id="A0A0C3QBZ8"/>